<proteinExistence type="predicted"/>
<dbReference type="EMBL" id="PDSK01000091">
    <property type="protein sequence ID" value="PIE34202.1"/>
    <property type="molecule type" value="Genomic_DNA"/>
</dbReference>
<dbReference type="PANTHER" id="PTHR36539">
    <property type="entry name" value="ETHANOLAMINE UTILIZATION PROTEIN EUTN"/>
    <property type="match status" value="1"/>
</dbReference>
<dbReference type="InterPro" id="IPR004992">
    <property type="entry name" value="EutN_CcmL"/>
</dbReference>
<reference evidence="3 4" key="1">
    <citation type="submission" date="2017-10" db="EMBL/GenBank/DDBJ databases">
        <title>Novel microbial diversity and functional potential in the marine mammal oral microbiome.</title>
        <authorList>
            <person name="Dudek N.K."/>
            <person name="Sun C.L."/>
            <person name="Burstein D."/>
            <person name="Kantor R.S."/>
            <person name="Aliaga Goltsman D.S."/>
            <person name="Bik E.M."/>
            <person name="Thomas B.C."/>
            <person name="Banfield J.F."/>
            <person name="Relman D.A."/>
        </authorList>
    </citation>
    <scope>NUCLEOTIDE SEQUENCE [LARGE SCALE GENOMIC DNA]</scope>
    <source>
        <strain evidence="3">DOLJORAL78_47_16</strain>
    </source>
</reference>
<name>A0A2G6KGS0_9BACT</name>
<organism evidence="3 4">
    <name type="scientific">candidate division KSB3 bacterium</name>
    <dbReference type="NCBI Taxonomy" id="2044937"/>
    <lineage>
        <taxon>Bacteria</taxon>
        <taxon>candidate division KSB3</taxon>
    </lineage>
</organism>
<dbReference type="Pfam" id="PF03319">
    <property type="entry name" value="EutN_CcmL"/>
    <property type="match status" value="1"/>
</dbReference>
<dbReference type="Proteomes" id="UP000230821">
    <property type="component" value="Unassembled WGS sequence"/>
</dbReference>
<dbReference type="GO" id="GO:0031469">
    <property type="term" value="C:bacterial microcompartment"/>
    <property type="evidence" value="ECO:0007669"/>
    <property type="project" value="UniProtKB-SubCell"/>
</dbReference>
<gene>
    <name evidence="3" type="ORF">CSA56_08690</name>
</gene>
<dbReference type="PANTHER" id="PTHR36539:SF1">
    <property type="entry name" value="BACTERIAL MICROCOMPARTMENT SHELL VERTEX PROTEIN EUTN"/>
    <property type="match status" value="1"/>
</dbReference>
<keyword evidence="2" id="KW-1283">Bacterial microcompartment</keyword>
<dbReference type="Gene3D" id="2.40.50.220">
    <property type="entry name" value="EutN/Ccml"/>
    <property type="match status" value="1"/>
</dbReference>
<comment type="subcellular location">
    <subcellularLocation>
        <location evidence="1">Bacterial microcompartment</location>
    </subcellularLocation>
</comment>
<dbReference type="CDD" id="cd01614">
    <property type="entry name" value="EutN_CcmL"/>
    <property type="match status" value="1"/>
</dbReference>
<dbReference type="AlphaFoldDB" id="A0A2G6KGS0"/>
<dbReference type="SUPFAM" id="SSF159133">
    <property type="entry name" value="EutN/CcmL-like"/>
    <property type="match status" value="1"/>
</dbReference>
<evidence type="ECO:0000256" key="1">
    <source>
        <dbReference type="ARBA" id="ARBA00024322"/>
    </source>
</evidence>
<dbReference type="InterPro" id="IPR036677">
    <property type="entry name" value="EutN_CcmL_sf"/>
</dbReference>
<sequence>MILGTVVGTVVAEKRADRIEAAKYLLIEQCRQDGTGTKNFLVALDMIGAGPGEMVILSQGSAARQTPLTDNRPMDAIIVGIVDCIDEHGTVAYQK</sequence>
<dbReference type="PROSITE" id="PS51932">
    <property type="entry name" value="BMV"/>
    <property type="match status" value="1"/>
</dbReference>
<evidence type="ECO:0000313" key="3">
    <source>
        <dbReference type="EMBL" id="PIE34202.1"/>
    </source>
</evidence>
<comment type="caution">
    <text evidence="3">The sequence shown here is derived from an EMBL/GenBank/DDBJ whole genome shotgun (WGS) entry which is preliminary data.</text>
</comment>
<protein>
    <submittedName>
        <fullName evidence="3">Ethanolamine utilization protein EutN</fullName>
    </submittedName>
</protein>
<evidence type="ECO:0000313" key="4">
    <source>
        <dbReference type="Proteomes" id="UP000230821"/>
    </source>
</evidence>
<accession>A0A2G6KGS0</accession>
<evidence type="ECO:0000256" key="2">
    <source>
        <dbReference type="ARBA" id="ARBA00024446"/>
    </source>
</evidence>